<proteinExistence type="inferred from homology"/>
<feature type="domain" description="DNA2/NAM7 helicase helicase" evidence="7">
    <location>
        <begin position="561"/>
        <end position="734"/>
    </location>
</feature>
<evidence type="ECO:0000259" key="8">
    <source>
        <dbReference type="Pfam" id="PF13087"/>
    </source>
</evidence>
<evidence type="ECO:0000313" key="10">
    <source>
        <dbReference type="Proteomes" id="UP000003477"/>
    </source>
</evidence>
<dbReference type="GO" id="GO:0004386">
    <property type="term" value="F:helicase activity"/>
    <property type="evidence" value="ECO:0007669"/>
    <property type="project" value="UniProtKB-KW"/>
</dbReference>
<dbReference type="InterPro" id="IPR027417">
    <property type="entry name" value="P-loop_NTPase"/>
</dbReference>
<dbReference type="AlphaFoldDB" id="G5J1Z0"/>
<dbReference type="SUPFAM" id="SSF52540">
    <property type="entry name" value="P-loop containing nucleoside triphosphate hydrolases"/>
    <property type="match status" value="1"/>
</dbReference>
<dbReference type="Pfam" id="PF13087">
    <property type="entry name" value="AAA_12"/>
    <property type="match status" value="1"/>
</dbReference>
<dbReference type="CDD" id="cd18808">
    <property type="entry name" value="SF1_C_Upf1"/>
    <property type="match status" value="1"/>
</dbReference>
<name>G5J1Z0_CROWT</name>
<keyword evidence="4 9" id="KW-0347">Helicase</keyword>
<dbReference type="PANTHER" id="PTHR43788">
    <property type="entry name" value="DNA2/NAM7 HELICASE FAMILY MEMBER"/>
    <property type="match status" value="1"/>
</dbReference>
<comment type="similarity">
    <text evidence="1">Belongs to the DNA2/NAM7 helicase family.</text>
</comment>
<accession>G5J1Z0</accession>
<evidence type="ECO:0000256" key="3">
    <source>
        <dbReference type="ARBA" id="ARBA00022801"/>
    </source>
</evidence>
<dbReference type="PANTHER" id="PTHR43788:SF8">
    <property type="entry name" value="DNA-BINDING PROTEIN SMUBP-2"/>
    <property type="match status" value="1"/>
</dbReference>
<dbReference type="PATRIC" id="fig|423471.3.peg.1418"/>
<gene>
    <name evidence="9" type="ORF">CWATWH0003_1521</name>
</gene>
<dbReference type="Pfam" id="PF13086">
    <property type="entry name" value="AAA_11"/>
    <property type="match status" value="2"/>
</dbReference>
<evidence type="ECO:0000256" key="1">
    <source>
        <dbReference type="ARBA" id="ARBA00007913"/>
    </source>
</evidence>
<keyword evidence="6" id="KW-0175">Coiled coil</keyword>
<dbReference type="GO" id="GO:0005524">
    <property type="term" value="F:ATP binding"/>
    <property type="evidence" value="ECO:0007669"/>
    <property type="project" value="UniProtKB-KW"/>
</dbReference>
<dbReference type="GO" id="GO:0016787">
    <property type="term" value="F:hydrolase activity"/>
    <property type="evidence" value="ECO:0007669"/>
    <property type="project" value="UniProtKB-KW"/>
</dbReference>
<dbReference type="Proteomes" id="UP000003477">
    <property type="component" value="Unassembled WGS sequence"/>
</dbReference>
<dbReference type="Gene3D" id="3.40.50.300">
    <property type="entry name" value="P-loop containing nucleotide triphosphate hydrolases"/>
    <property type="match status" value="3"/>
</dbReference>
<dbReference type="InterPro" id="IPR050534">
    <property type="entry name" value="Coronavir_polyprotein_1ab"/>
</dbReference>
<dbReference type="EMBL" id="AESD01000232">
    <property type="protein sequence ID" value="EHJ13795.1"/>
    <property type="molecule type" value="Genomic_DNA"/>
</dbReference>
<evidence type="ECO:0000256" key="2">
    <source>
        <dbReference type="ARBA" id="ARBA00022741"/>
    </source>
</evidence>
<feature type="coiled-coil region" evidence="6">
    <location>
        <begin position="418"/>
        <end position="445"/>
    </location>
</feature>
<reference evidence="9 10" key="1">
    <citation type="journal article" date="2011" name="Front. Microbiol.">
        <title>Two Strains of Crocosphaera watsonii with Highly Conserved Genomes are Distinguished by Strain-Specific Features.</title>
        <authorList>
            <person name="Bench S.R."/>
            <person name="Ilikchyan I.N."/>
            <person name="Tripp H.J."/>
            <person name="Zehr J.P."/>
        </authorList>
    </citation>
    <scope>NUCLEOTIDE SEQUENCE [LARGE SCALE GENOMIC DNA]</scope>
    <source>
        <strain evidence="9 10">WH 0003</strain>
    </source>
</reference>
<evidence type="ECO:0000256" key="4">
    <source>
        <dbReference type="ARBA" id="ARBA00022806"/>
    </source>
</evidence>
<keyword evidence="5" id="KW-0067">ATP-binding</keyword>
<keyword evidence="2" id="KW-0547">Nucleotide-binding</keyword>
<sequence length="976" mass="112916">MRIQDNDFGENQPLYSANSTTNYLSDEAKIRAIVSTWLDYLRLEDLTNAKVDAKKYGTHYVWDKAVSLIGNHLILDKTLFQTLKQEFKSYQKKGKSEDYQIAIAFPQIFQFENNLRKFRPLFTIDLCPIFSGNYRSKGWDLTQFEFHPVLPNLIKLYKIEEEEASKLPTREGLKVFLESTFNRPFSTLQDFLQLIDLPPKPLRSKALPYLLRFGYASYTNHLKKDFRELLEQLGWRWAVPSHPAYEYLFSVPPAPHHQQIFLGAFPTYSPDEDQALALKHSLSSPVTAVIGPPGHGKTETVLHKIAHQIVNRAVLLATKGVDESNLTVVASTNNRAVNNIEILLDEKFPTDFFYLSQAGDERDLINQKVIPKLQAALNWLGEVRFNQSEWETTKQQLLETAREFQFHQEQDKFYQRQRTIDEQQLAQYQAEIEKLRAAIDEQTSEQPPSLSSETKDYSQFPTEAMERIAQQMELAWRKLSKKNRSPRHWYQRILNGLLAVWRFCTGQTERGIISGLNQTIAPDVAVTKNTPFPLELILNRNHLASSRTHVLEQLTTASQWQERLLEHRKTSHQLETLQKQLAVAQQQQQEIQQRLASYPTQGFDRRFFRDYHSIQVQLFKLSWAFLQQEALRKKDEIIPSIKTYLDVLNDTWDTKRQFRREGHKVYRDISLLFPVFLSTLHSLRRLFPYLHHHCIDQAIIDEAGQITPHLPFALLVRSRRAIFLGDPWQLEPIVSLSDEEKEVYRERAFLTRDLTDSDFDRYSPTACTAYHRAAGGSAKEGDLGNGITLKQHYRSVPEIARFCARLCYSDMIIQTSPKPSLLGANLMACHVEGTISDHTNVAEIDRVETLIEELLKAGYCLNSPEHHNTIGVISPYRRQADALTERLQSRWKAFPNDSLGTVHRFQGGQKSVIILSTRQCQPTDSLWFINRRPNLLNVAVSRARELFILVGNLDVLLTGDYTKQLVEYIEQFGEVR</sequence>
<dbReference type="InterPro" id="IPR041677">
    <property type="entry name" value="DNA2/NAM7_AAA_11"/>
</dbReference>
<evidence type="ECO:0000313" key="9">
    <source>
        <dbReference type="EMBL" id="EHJ13795.1"/>
    </source>
</evidence>
<dbReference type="InterPro" id="IPR041679">
    <property type="entry name" value="DNA2/NAM7-like_C"/>
</dbReference>
<protein>
    <submittedName>
        <fullName evidence="9">Superfamily I DNA and RNA helicase and helicase subunits</fullName>
    </submittedName>
</protein>
<dbReference type="RefSeq" id="WP_007309940.1">
    <property type="nucleotide sequence ID" value="NZ_AESD01000232.1"/>
</dbReference>
<comment type="caution">
    <text evidence="9">The sequence shown here is derived from an EMBL/GenBank/DDBJ whole genome shotgun (WGS) entry which is preliminary data.</text>
</comment>
<evidence type="ECO:0000256" key="6">
    <source>
        <dbReference type="SAM" id="Coils"/>
    </source>
</evidence>
<feature type="coiled-coil region" evidence="6">
    <location>
        <begin position="567"/>
        <end position="594"/>
    </location>
</feature>
<organism evidence="9 10">
    <name type="scientific">Crocosphaera watsonii WH 0003</name>
    <dbReference type="NCBI Taxonomy" id="423471"/>
    <lineage>
        <taxon>Bacteria</taxon>
        <taxon>Bacillati</taxon>
        <taxon>Cyanobacteriota</taxon>
        <taxon>Cyanophyceae</taxon>
        <taxon>Oscillatoriophycideae</taxon>
        <taxon>Chroococcales</taxon>
        <taxon>Aphanothecaceae</taxon>
        <taxon>Crocosphaera</taxon>
    </lineage>
</organism>
<feature type="domain" description="DNA2/NAM7 helicase-like C-terminal" evidence="8">
    <location>
        <begin position="787"/>
        <end position="952"/>
    </location>
</feature>
<keyword evidence="3" id="KW-0378">Hydrolase</keyword>
<dbReference type="GeneID" id="88765312"/>
<feature type="domain" description="DNA2/NAM7 helicase helicase" evidence="7">
    <location>
        <begin position="271"/>
        <end position="452"/>
    </location>
</feature>
<evidence type="ECO:0000256" key="5">
    <source>
        <dbReference type="ARBA" id="ARBA00022840"/>
    </source>
</evidence>
<dbReference type="InterPro" id="IPR047187">
    <property type="entry name" value="SF1_C_Upf1"/>
</dbReference>
<evidence type="ECO:0000259" key="7">
    <source>
        <dbReference type="Pfam" id="PF13086"/>
    </source>
</evidence>